<dbReference type="GO" id="GO:0006813">
    <property type="term" value="P:potassium ion transport"/>
    <property type="evidence" value="ECO:0007669"/>
    <property type="project" value="TreeGrafter"/>
</dbReference>
<dbReference type="OrthoDB" id="5562676at2759"/>
<dbReference type="EMBL" id="JAACJK010000063">
    <property type="protein sequence ID" value="KAF5335364.1"/>
    <property type="molecule type" value="Genomic_DNA"/>
</dbReference>
<accession>A0A8H5C612</accession>
<organism evidence="3 4">
    <name type="scientific">Ephemerocybe angulata</name>
    <dbReference type="NCBI Taxonomy" id="980116"/>
    <lineage>
        <taxon>Eukaryota</taxon>
        <taxon>Fungi</taxon>
        <taxon>Dikarya</taxon>
        <taxon>Basidiomycota</taxon>
        <taxon>Agaricomycotina</taxon>
        <taxon>Agaricomycetes</taxon>
        <taxon>Agaricomycetidae</taxon>
        <taxon>Agaricales</taxon>
        <taxon>Agaricineae</taxon>
        <taxon>Psathyrellaceae</taxon>
        <taxon>Ephemerocybe</taxon>
    </lineage>
</organism>
<dbReference type="Pfam" id="PF10173">
    <property type="entry name" value="Mit_KHE1"/>
    <property type="match status" value="1"/>
</dbReference>
<name>A0A8H5C612_9AGAR</name>
<dbReference type="InterPro" id="IPR018786">
    <property type="entry name" value="Mit_KHE1"/>
</dbReference>
<keyword evidence="2" id="KW-0472">Membrane</keyword>
<evidence type="ECO:0008006" key="5">
    <source>
        <dbReference type="Google" id="ProtNLM"/>
    </source>
</evidence>
<feature type="region of interest" description="Disordered" evidence="1">
    <location>
        <begin position="257"/>
        <end position="288"/>
    </location>
</feature>
<feature type="region of interest" description="Disordered" evidence="1">
    <location>
        <begin position="127"/>
        <end position="147"/>
    </location>
</feature>
<evidence type="ECO:0000256" key="2">
    <source>
        <dbReference type="SAM" id="Phobius"/>
    </source>
</evidence>
<keyword evidence="2" id="KW-1133">Transmembrane helix</keyword>
<keyword evidence="4" id="KW-1185">Reference proteome</keyword>
<proteinExistence type="predicted"/>
<evidence type="ECO:0000313" key="3">
    <source>
        <dbReference type="EMBL" id="KAF5335364.1"/>
    </source>
</evidence>
<keyword evidence="2" id="KW-0812">Transmembrane</keyword>
<dbReference type="PANTHER" id="PTHR28062:SF1">
    <property type="entry name" value="TRANSMEMBRANE PROTEIN"/>
    <property type="match status" value="1"/>
</dbReference>
<comment type="caution">
    <text evidence="3">The sequence shown here is derived from an EMBL/GenBank/DDBJ whole genome shotgun (WGS) entry which is preliminary data.</text>
</comment>
<evidence type="ECO:0000313" key="4">
    <source>
        <dbReference type="Proteomes" id="UP000541558"/>
    </source>
</evidence>
<protein>
    <recommendedName>
        <fullName evidence="5">Mitochondrial K+-H+ exchange-related-domain-containing protein</fullName>
    </recommendedName>
</protein>
<feature type="compositionally biased region" description="Low complexity" evidence="1">
    <location>
        <begin position="271"/>
        <end position="287"/>
    </location>
</feature>
<gene>
    <name evidence="3" type="ORF">D9611_011662</name>
</gene>
<dbReference type="PANTHER" id="PTHR28062">
    <property type="entry name" value="K+-H+ EXCHANGE-LIKE PROTEIN"/>
    <property type="match status" value="1"/>
</dbReference>
<reference evidence="3 4" key="1">
    <citation type="journal article" date="2020" name="ISME J.">
        <title>Uncovering the hidden diversity of litter-decomposition mechanisms in mushroom-forming fungi.</title>
        <authorList>
            <person name="Floudas D."/>
            <person name="Bentzer J."/>
            <person name="Ahren D."/>
            <person name="Johansson T."/>
            <person name="Persson P."/>
            <person name="Tunlid A."/>
        </authorList>
    </citation>
    <scope>NUCLEOTIDE SEQUENCE [LARGE SCALE GENOMIC DNA]</scope>
    <source>
        <strain evidence="3 4">CBS 175.51</strain>
    </source>
</reference>
<dbReference type="GO" id="GO:0005743">
    <property type="term" value="C:mitochondrial inner membrane"/>
    <property type="evidence" value="ECO:0007669"/>
    <property type="project" value="TreeGrafter"/>
</dbReference>
<sequence length="331" mass="36678">MSLATSALSASLRSRARIVAIPLSRPTRLGNAPSTSAGPSGLTYYQFQLATKSKSKAKTPATDGEKESKSWLPEEGLSSWVQNKAASTWASFGKAEGGWKLKTFQAGERMVDRMDFEELALKSIDPSLGPSIKHPASNELDSDRSEKDAQERIQIPLHYPPSVLTPELAVAELRKYVEHRIPVHRKGFYTWLFIAPLTAPFMIIPIIPNLPFFFCVWRSWSHYQAYQSSQYLKTLLDTNAIVPESSEVLDAIYRQFDPSRSSAPPKPQGLPRSTPITSSSSTTEPPSQRLLLTRTAVPAIVEKFELGTNATADLYRAVEQARVRNGGEKLT</sequence>
<dbReference type="Proteomes" id="UP000541558">
    <property type="component" value="Unassembled WGS sequence"/>
</dbReference>
<evidence type="ECO:0000256" key="1">
    <source>
        <dbReference type="SAM" id="MobiDB-lite"/>
    </source>
</evidence>
<feature type="transmembrane region" description="Helical" evidence="2">
    <location>
        <begin position="188"/>
        <end position="217"/>
    </location>
</feature>
<dbReference type="GO" id="GO:1902600">
    <property type="term" value="P:proton transmembrane transport"/>
    <property type="evidence" value="ECO:0007669"/>
    <property type="project" value="TreeGrafter"/>
</dbReference>
<dbReference type="AlphaFoldDB" id="A0A8H5C612"/>